<dbReference type="Proteomes" id="UP000295122">
    <property type="component" value="Unassembled WGS sequence"/>
</dbReference>
<dbReference type="EMBL" id="SNZR01000014">
    <property type="protein sequence ID" value="TDR88903.1"/>
    <property type="molecule type" value="Genomic_DNA"/>
</dbReference>
<dbReference type="GO" id="GO:0071973">
    <property type="term" value="P:bacterial-type flagellum-dependent cell motility"/>
    <property type="evidence" value="ECO:0007669"/>
    <property type="project" value="InterPro"/>
</dbReference>
<dbReference type="GO" id="GO:0003774">
    <property type="term" value="F:cytoskeletal motor activity"/>
    <property type="evidence" value="ECO:0007669"/>
    <property type="project" value="InterPro"/>
</dbReference>
<evidence type="ECO:0000256" key="2">
    <source>
        <dbReference type="ARBA" id="ARBA00006929"/>
    </source>
</evidence>
<reference evidence="9 10" key="1">
    <citation type="submission" date="2019-03" db="EMBL/GenBank/DDBJ databases">
        <title>Genomic Encyclopedia of Type Strains, Phase IV (KMG-IV): sequencing the most valuable type-strain genomes for metagenomic binning, comparative biology and taxonomic classification.</title>
        <authorList>
            <person name="Goeker M."/>
        </authorList>
    </citation>
    <scope>NUCLEOTIDE SEQUENCE [LARGE SCALE GENOMIC DNA]</scope>
    <source>
        <strain evidence="9 10">DSM 25903</strain>
    </source>
</reference>
<dbReference type="AlphaFoldDB" id="A0A4R7BU44"/>
<evidence type="ECO:0000256" key="8">
    <source>
        <dbReference type="SAM" id="MobiDB-lite"/>
    </source>
</evidence>
<proteinExistence type="inferred from homology"/>
<keyword evidence="10" id="KW-1185">Reference proteome</keyword>
<evidence type="ECO:0000256" key="1">
    <source>
        <dbReference type="ARBA" id="ARBA00002591"/>
    </source>
</evidence>
<keyword evidence="3" id="KW-0732">Signal</keyword>
<gene>
    <name evidence="7" type="primary">flgH</name>
    <name evidence="9" type="ORF">EV668_3388</name>
</gene>
<comment type="caution">
    <text evidence="9">The sequence shown here is derived from an EMBL/GenBank/DDBJ whole genome shotgun (WGS) entry which is preliminary data.</text>
</comment>
<dbReference type="NCBIfam" id="NF001305">
    <property type="entry name" value="PRK00249.1-5"/>
    <property type="match status" value="1"/>
</dbReference>
<comment type="similarity">
    <text evidence="2 7">Belongs to the FlgH family.</text>
</comment>
<dbReference type="HAMAP" id="MF_00415">
    <property type="entry name" value="FlgH"/>
    <property type="match status" value="1"/>
</dbReference>
<evidence type="ECO:0000256" key="6">
    <source>
        <dbReference type="ARBA" id="ARBA00023237"/>
    </source>
</evidence>
<dbReference type="InterPro" id="IPR000527">
    <property type="entry name" value="Flag_Lring"/>
</dbReference>
<name>A0A4R7BU44_9HYPH</name>
<feature type="region of interest" description="Disordered" evidence="8">
    <location>
        <begin position="145"/>
        <end position="169"/>
    </location>
</feature>
<evidence type="ECO:0000313" key="10">
    <source>
        <dbReference type="Proteomes" id="UP000295122"/>
    </source>
</evidence>
<evidence type="ECO:0000256" key="3">
    <source>
        <dbReference type="ARBA" id="ARBA00022729"/>
    </source>
</evidence>
<dbReference type="PANTHER" id="PTHR34933:SF1">
    <property type="entry name" value="FLAGELLAR L-RING PROTEIN"/>
    <property type="match status" value="1"/>
</dbReference>
<keyword evidence="9" id="KW-0282">Flagellum</keyword>
<keyword evidence="6 7" id="KW-0998">Cell outer membrane</keyword>
<comment type="subcellular location">
    <subcellularLocation>
        <location evidence="7">Cell outer membrane</location>
    </subcellularLocation>
    <subcellularLocation>
        <location evidence="7">Bacterial flagellum basal body</location>
    </subcellularLocation>
</comment>
<keyword evidence="9" id="KW-0966">Cell projection</keyword>
<comment type="subunit">
    <text evidence="7">The basal body constitutes a major portion of the flagellar organelle and consists of four rings (L,P,S, and M) mounted on a central rod.</text>
</comment>
<dbReference type="GO" id="GO:0009279">
    <property type="term" value="C:cell outer membrane"/>
    <property type="evidence" value="ECO:0007669"/>
    <property type="project" value="UniProtKB-SubCell"/>
</dbReference>
<keyword evidence="5 7" id="KW-0975">Bacterial flagellum</keyword>
<evidence type="ECO:0000313" key="9">
    <source>
        <dbReference type="EMBL" id="TDR88903.1"/>
    </source>
</evidence>
<dbReference type="PRINTS" id="PR01008">
    <property type="entry name" value="FLGLRINGFLGH"/>
</dbReference>
<sequence length="263" mass="28296">MTPRTARTEPNVESHAMTRPIAAGLRLAVLAAAALGLAGCGAADRLANIGATPALSAIKDPTAQPGYKPVRMPMPTPQPTSYAANSLWRTGSRGFFKDQRAHQVGDLVTVRVKVTDKADFDNQTRRARANDESFSAKSFFGGERRLKNANPDSLVDADSNSSSAGTGSIRRKEELVTNVAGVVTQVLPNGNLVVEGKQEIRVNFEVRELIVAGIVRPEDIEADNTIESTKIAEARIAYGGRGQITDVQQPRYGQQVMDILLPF</sequence>
<protein>
    <recommendedName>
        <fullName evidence="7">Flagellar L-ring protein</fullName>
    </recommendedName>
    <alternativeName>
        <fullName evidence="7">Basal body L-ring protein</fullName>
    </alternativeName>
</protein>
<dbReference type="Pfam" id="PF02107">
    <property type="entry name" value="FlgH"/>
    <property type="match status" value="1"/>
</dbReference>
<evidence type="ECO:0000256" key="5">
    <source>
        <dbReference type="ARBA" id="ARBA00023143"/>
    </source>
</evidence>
<comment type="function">
    <text evidence="1 7">Assembles around the rod to form the L-ring and probably protects the motor/basal body from shearing forces during rotation.</text>
</comment>
<keyword evidence="9" id="KW-0969">Cilium</keyword>
<evidence type="ECO:0000256" key="7">
    <source>
        <dbReference type="HAMAP-Rule" id="MF_00415"/>
    </source>
</evidence>
<dbReference type="GO" id="GO:0009427">
    <property type="term" value="C:bacterial-type flagellum basal body, distal rod, L ring"/>
    <property type="evidence" value="ECO:0007669"/>
    <property type="project" value="InterPro"/>
</dbReference>
<organism evidence="9 10">
    <name type="scientific">Enterovirga rhinocerotis</name>
    <dbReference type="NCBI Taxonomy" id="1339210"/>
    <lineage>
        <taxon>Bacteria</taxon>
        <taxon>Pseudomonadati</taxon>
        <taxon>Pseudomonadota</taxon>
        <taxon>Alphaproteobacteria</taxon>
        <taxon>Hyphomicrobiales</taxon>
        <taxon>Methylobacteriaceae</taxon>
        <taxon>Enterovirga</taxon>
    </lineage>
</organism>
<evidence type="ECO:0000256" key="4">
    <source>
        <dbReference type="ARBA" id="ARBA00023136"/>
    </source>
</evidence>
<dbReference type="PANTHER" id="PTHR34933">
    <property type="entry name" value="FLAGELLAR L-RING PROTEIN"/>
    <property type="match status" value="1"/>
</dbReference>
<keyword evidence="4 7" id="KW-0472">Membrane</keyword>
<accession>A0A4R7BU44</accession>